<feature type="domain" description="EF-1-gamma C-terminal" evidence="2">
    <location>
        <begin position="1"/>
        <end position="74"/>
    </location>
</feature>
<dbReference type="Gene3D" id="3.30.70.1010">
    <property type="entry name" value="Translation elongation factor EF1B, gamma chain, conserved domain"/>
    <property type="match status" value="1"/>
</dbReference>
<sequence>MTANLIRVWLQRMEHVRQYALGVVLMILEDRWHDIVALCVLRGCGMAAIVEDVEETELFDWGRRWCTLRRSGSA</sequence>
<evidence type="ECO:0000259" key="2">
    <source>
        <dbReference type="PROSITE" id="PS50040"/>
    </source>
</evidence>
<keyword evidence="1 3" id="KW-0251">Elongation factor</keyword>
<dbReference type="InterPro" id="IPR036433">
    <property type="entry name" value="EF1B_G_C_sf"/>
</dbReference>
<evidence type="ECO:0000313" key="3">
    <source>
        <dbReference type="EMBL" id="ESS60663.1"/>
    </source>
</evidence>
<dbReference type="Proteomes" id="UP000017861">
    <property type="component" value="Unassembled WGS sequence"/>
</dbReference>
<keyword evidence="1" id="KW-0648">Protein biosynthesis</keyword>
<evidence type="ECO:0000256" key="1">
    <source>
        <dbReference type="PROSITE-ProRule" id="PRU00519"/>
    </source>
</evidence>
<protein>
    <submittedName>
        <fullName evidence="3">Elongation factor 1-gamma (EF-1-gamma)</fullName>
    </submittedName>
</protein>
<name>V5B8I7_TRYCR</name>
<dbReference type="VEuPathDB" id="TriTrypDB:TCDM_11796"/>
<reference evidence="3 4" key="1">
    <citation type="journal article" date="2014" name="Genome Announc.">
        <title>Trypanosoma cruzi Clone Dm28c Draft Genome Sequence.</title>
        <authorList>
            <person name="Grisard E.C."/>
            <person name="Teixeira S.M."/>
            <person name="de Almeida L.G."/>
            <person name="Stoco P.H."/>
            <person name="Gerber A.L."/>
            <person name="Talavera-Lopez C."/>
            <person name="Lima O.C."/>
            <person name="Andersson B."/>
            <person name="de Vasconcelos A.T."/>
        </authorList>
    </citation>
    <scope>NUCLEOTIDE SEQUENCE [LARGE SCALE GENOMIC DNA]</scope>
    <source>
        <strain evidence="3 4">Dm28c</strain>
    </source>
</reference>
<dbReference type="AlphaFoldDB" id="V5B8I7"/>
<proteinExistence type="predicted"/>
<evidence type="ECO:0000313" key="4">
    <source>
        <dbReference type="Proteomes" id="UP000017861"/>
    </source>
</evidence>
<comment type="caution">
    <text evidence="3">The sequence shown here is derived from an EMBL/GenBank/DDBJ whole genome shotgun (WGS) entry which is preliminary data.</text>
</comment>
<dbReference type="SUPFAM" id="SSF89942">
    <property type="entry name" value="eEF1-gamma domain"/>
    <property type="match status" value="1"/>
</dbReference>
<dbReference type="EMBL" id="AYLP01000422">
    <property type="protein sequence ID" value="ESS60663.1"/>
    <property type="molecule type" value="Genomic_DNA"/>
</dbReference>
<gene>
    <name evidence="3" type="ORF">TCDM_11796</name>
</gene>
<accession>V5B8I7</accession>
<organism evidence="3 4">
    <name type="scientific">Trypanosoma cruzi Dm28c</name>
    <dbReference type="NCBI Taxonomy" id="1416333"/>
    <lineage>
        <taxon>Eukaryota</taxon>
        <taxon>Discoba</taxon>
        <taxon>Euglenozoa</taxon>
        <taxon>Kinetoplastea</taxon>
        <taxon>Metakinetoplastina</taxon>
        <taxon>Trypanosomatida</taxon>
        <taxon>Trypanosomatidae</taxon>
        <taxon>Trypanosoma</taxon>
        <taxon>Schizotrypanum</taxon>
    </lineage>
</organism>
<dbReference type="OrthoDB" id="10440411at2759"/>
<dbReference type="PROSITE" id="PS50040">
    <property type="entry name" value="EF1G_C"/>
    <property type="match status" value="1"/>
</dbReference>
<dbReference type="InterPro" id="IPR001662">
    <property type="entry name" value="EF1B_G_C"/>
</dbReference>
<dbReference type="GO" id="GO:0003746">
    <property type="term" value="F:translation elongation factor activity"/>
    <property type="evidence" value="ECO:0007669"/>
    <property type="project" value="UniProtKB-UniRule"/>
</dbReference>